<feature type="region of interest" description="Disordered" evidence="2">
    <location>
        <begin position="93"/>
        <end position="117"/>
    </location>
</feature>
<keyword evidence="1" id="KW-0315">Glutamine amidotransferase</keyword>
<name>A0ABW3CFE1_9ACTN</name>
<evidence type="ECO:0000256" key="1">
    <source>
        <dbReference type="ARBA" id="ARBA00022962"/>
    </source>
</evidence>
<dbReference type="Proteomes" id="UP001597083">
    <property type="component" value="Unassembled WGS sequence"/>
</dbReference>
<dbReference type="CDD" id="cd01743">
    <property type="entry name" value="GATase1_Anthranilate_Synthase"/>
    <property type="match status" value="1"/>
</dbReference>
<accession>A0ABW3CFE1</accession>
<keyword evidence="5" id="KW-1185">Reference proteome</keyword>
<evidence type="ECO:0000256" key="2">
    <source>
        <dbReference type="SAM" id="MobiDB-lite"/>
    </source>
</evidence>
<proteinExistence type="predicted"/>
<evidence type="ECO:0000259" key="3">
    <source>
        <dbReference type="Pfam" id="PF00117"/>
    </source>
</evidence>
<protein>
    <submittedName>
        <fullName evidence="4">Anthranilate synthase component II</fullName>
    </submittedName>
</protein>
<dbReference type="Pfam" id="PF00117">
    <property type="entry name" value="GATase"/>
    <property type="match status" value="1"/>
</dbReference>
<sequence>GSTSPVHHDGHGVFEGLPTPFTATRYHSLAVAPESVPEDVLEVTARTTDGVIMGLRHRTAPLEGVQFHPESVLSEHGHALFRNWLLTCAFTARSEPSPRPVPPARKNFCGTRNTRTP</sequence>
<comment type="caution">
    <text evidence="4">The sequence shown here is derived from an EMBL/GenBank/DDBJ whole genome shotgun (WGS) entry which is preliminary data.</text>
</comment>
<feature type="non-terminal residue" evidence="4">
    <location>
        <position position="1"/>
    </location>
</feature>
<dbReference type="PROSITE" id="PS51273">
    <property type="entry name" value="GATASE_TYPE_1"/>
    <property type="match status" value="1"/>
</dbReference>
<dbReference type="PANTHER" id="PTHR43418:SF4">
    <property type="entry name" value="MULTIFUNCTIONAL TRYPTOPHAN BIOSYNTHESIS PROTEIN"/>
    <property type="match status" value="1"/>
</dbReference>
<dbReference type="SUPFAM" id="SSF52317">
    <property type="entry name" value="Class I glutamine amidotransferase-like"/>
    <property type="match status" value="1"/>
</dbReference>
<feature type="domain" description="Glutamine amidotransferase" evidence="3">
    <location>
        <begin position="1"/>
        <end position="86"/>
    </location>
</feature>
<dbReference type="EMBL" id="JBHTIR010001376">
    <property type="protein sequence ID" value="MFD0852472.1"/>
    <property type="molecule type" value="Genomic_DNA"/>
</dbReference>
<organism evidence="4 5">
    <name type="scientific">Actinomadura adrarensis</name>
    <dbReference type="NCBI Taxonomy" id="1819600"/>
    <lineage>
        <taxon>Bacteria</taxon>
        <taxon>Bacillati</taxon>
        <taxon>Actinomycetota</taxon>
        <taxon>Actinomycetes</taxon>
        <taxon>Streptosporangiales</taxon>
        <taxon>Thermomonosporaceae</taxon>
        <taxon>Actinomadura</taxon>
    </lineage>
</organism>
<evidence type="ECO:0000313" key="5">
    <source>
        <dbReference type="Proteomes" id="UP001597083"/>
    </source>
</evidence>
<dbReference type="PANTHER" id="PTHR43418">
    <property type="entry name" value="MULTIFUNCTIONAL TRYPTOPHAN BIOSYNTHESIS PROTEIN-RELATED"/>
    <property type="match status" value="1"/>
</dbReference>
<reference evidence="5" key="1">
    <citation type="journal article" date="2019" name="Int. J. Syst. Evol. Microbiol.">
        <title>The Global Catalogue of Microorganisms (GCM) 10K type strain sequencing project: providing services to taxonomists for standard genome sequencing and annotation.</title>
        <authorList>
            <consortium name="The Broad Institute Genomics Platform"/>
            <consortium name="The Broad Institute Genome Sequencing Center for Infectious Disease"/>
            <person name="Wu L."/>
            <person name="Ma J."/>
        </authorList>
    </citation>
    <scope>NUCLEOTIDE SEQUENCE [LARGE SCALE GENOMIC DNA]</scope>
    <source>
        <strain evidence="5">JCM 31696</strain>
    </source>
</reference>
<dbReference type="InterPro" id="IPR006221">
    <property type="entry name" value="TrpG/PapA_dom"/>
</dbReference>
<gene>
    <name evidence="4" type="ORF">ACFQ07_09575</name>
</gene>
<dbReference type="InterPro" id="IPR050472">
    <property type="entry name" value="Anth_synth/Amidotransfase"/>
</dbReference>
<dbReference type="InterPro" id="IPR017926">
    <property type="entry name" value="GATASE"/>
</dbReference>
<dbReference type="Gene3D" id="3.40.50.880">
    <property type="match status" value="1"/>
</dbReference>
<evidence type="ECO:0000313" key="4">
    <source>
        <dbReference type="EMBL" id="MFD0852472.1"/>
    </source>
</evidence>
<dbReference type="PRINTS" id="PR00097">
    <property type="entry name" value="ANTSNTHASEII"/>
</dbReference>
<dbReference type="InterPro" id="IPR029062">
    <property type="entry name" value="Class_I_gatase-like"/>
</dbReference>